<proteinExistence type="predicted"/>
<sequence>MSVFRDRYNKQPVLVVIDARTTPGSWKLTAFRGRQMKGQAILDSRGIGPWEAAAIVEDYRASVAETTKAAA</sequence>
<accession>A0A7L8G6J0</accession>
<name>A0A7L8G6J0_9CAUD</name>
<keyword evidence="2" id="KW-1185">Reference proteome</keyword>
<gene>
    <name evidence="1" type="ORF">CPT_Mano_043</name>
</gene>
<organism evidence="1 2">
    <name type="scientific">Achromobacter phage Mano</name>
    <dbReference type="NCBI Taxonomy" id="2767570"/>
    <lineage>
        <taxon>Viruses</taxon>
        <taxon>Duplodnaviria</taxon>
        <taxon>Heunggongvirae</taxon>
        <taxon>Uroviricota</taxon>
        <taxon>Caudoviricetes</taxon>
        <taxon>Manovirus</taxon>
        <taxon>Manovirus Mano</taxon>
    </lineage>
</organism>
<dbReference type="EMBL" id="MT708550">
    <property type="protein sequence ID" value="QOE32775.1"/>
    <property type="molecule type" value="Genomic_DNA"/>
</dbReference>
<protein>
    <submittedName>
        <fullName evidence="1">Uncharacterized protein</fullName>
    </submittedName>
</protein>
<evidence type="ECO:0000313" key="1">
    <source>
        <dbReference type="EMBL" id="QOE32775.1"/>
    </source>
</evidence>
<reference evidence="1 2" key="1">
    <citation type="submission" date="2020-07" db="EMBL/GenBank/DDBJ databases">
        <title>Complete genome sequence of Achromobacter sp. phage Mano.</title>
        <authorList>
            <person name="Bartz M.L."/>
            <person name="Yao G.W."/>
            <person name="Le T."/>
            <person name="Gonzalez C."/>
            <person name="Young R."/>
            <person name="Liu M."/>
        </authorList>
    </citation>
    <scope>NUCLEOTIDE SEQUENCE [LARGE SCALE GENOMIC DNA]</scope>
</reference>
<evidence type="ECO:0000313" key="2">
    <source>
        <dbReference type="Proteomes" id="UP000516893"/>
    </source>
</evidence>
<dbReference type="Proteomes" id="UP000516893">
    <property type="component" value="Segment"/>
</dbReference>